<feature type="compositionally biased region" description="Pro residues" evidence="2">
    <location>
        <begin position="241"/>
        <end position="251"/>
    </location>
</feature>
<evidence type="ECO:0000313" key="5">
    <source>
        <dbReference type="Proteomes" id="UP000271974"/>
    </source>
</evidence>
<dbReference type="Proteomes" id="UP000271974">
    <property type="component" value="Unassembled WGS sequence"/>
</dbReference>
<evidence type="ECO:0000259" key="3">
    <source>
        <dbReference type="PROSITE" id="PS50158"/>
    </source>
</evidence>
<evidence type="ECO:0000256" key="2">
    <source>
        <dbReference type="SAM" id="MobiDB-lite"/>
    </source>
</evidence>
<feature type="compositionally biased region" description="Gly residues" evidence="2">
    <location>
        <begin position="284"/>
        <end position="293"/>
    </location>
</feature>
<feature type="region of interest" description="Disordered" evidence="2">
    <location>
        <begin position="198"/>
        <end position="293"/>
    </location>
</feature>
<keyword evidence="1" id="KW-0479">Metal-binding</keyword>
<accession>A0A3S1B085</accession>
<keyword evidence="1" id="KW-0863">Zinc-finger</keyword>
<evidence type="ECO:0000313" key="4">
    <source>
        <dbReference type="EMBL" id="RUS68675.1"/>
    </source>
</evidence>
<keyword evidence="1" id="KW-0862">Zinc</keyword>
<dbReference type="OrthoDB" id="6781267at2759"/>
<gene>
    <name evidence="4" type="ORF">EGW08_023563</name>
</gene>
<dbReference type="GO" id="GO:0008270">
    <property type="term" value="F:zinc ion binding"/>
    <property type="evidence" value="ECO:0007669"/>
    <property type="project" value="UniProtKB-KW"/>
</dbReference>
<reference evidence="4 5" key="1">
    <citation type="submission" date="2019-01" db="EMBL/GenBank/DDBJ databases">
        <title>A draft genome assembly of the solar-powered sea slug Elysia chlorotica.</title>
        <authorList>
            <person name="Cai H."/>
            <person name="Li Q."/>
            <person name="Fang X."/>
            <person name="Li J."/>
            <person name="Curtis N.E."/>
            <person name="Altenburger A."/>
            <person name="Shibata T."/>
            <person name="Feng M."/>
            <person name="Maeda T."/>
            <person name="Schwartz J.A."/>
            <person name="Shigenobu S."/>
            <person name="Lundholm N."/>
            <person name="Nishiyama T."/>
            <person name="Yang H."/>
            <person name="Hasebe M."/>
            <person name="Li S."/>
            <person name="Pierce S.K."/>
            <person name="Wang J."/>
        </authorList>
    </citation>
    <scope>NUCLEOTIDE SEQUENCE [LARGE SCALE GENOMIC DNA]</scope>
    <source>
        <strain evidence="4">EC2010</strain>
        <tissue evidence="4">Whole organism of an adult</tissue>
    </source>
</reference>
<organism evidence="4 5">
    <name type="scientific">Elysia chlorotica</name>
    <name type="common">Eastern emerald elysia</name>
    <name type="synonym">Sea slug</name>
    <dbReference type="NCBI Taxonomy" id="188477"/>
    <lineage>
        <taxon>Eukaryota</taxon>
        <taxon>Metazoa</taxon>
        <taxon>Spiralia</taxon>
        <taxon>Lophotrochozoa</taxon>
        <taxon>Mollusca</taxon>
        <taxon>Gastropoda</taxon>
        <taxon>Heterobranchia</taxon>
        <taxon>Euthyneura</taxon>
        <taxon>Panpulmonata</taxon>
        <taxon>Sacoglossa</taxon>
        <taxon>Placobranchoidea</taxon>
        <taxon>Plakobranchidae</taxon>
        <taxon>Elysia</taxon>
    </lineage>
</organism>
<name>A0A3S1B085_ELYCH</name>
<dbReference type="GO" id="GO:0003676">
    <property type="term" value="F:nucleic acid binding"/>
    <property type="evidence" value="ECO:0007669"/>
    <property type="project" value="InterPro"/>
</dbReference>
<feature type="region of interest" description="Disordered" evidence="2">
    <location>
        <begin position="128"/>
        <end position="183"/>
    </location>
</feature>
<dbReference type="AlphaFoldDB" id="A0A3S1B085"/>
<evidence type="ECO:0000256" key="1">
    <source>
        <dbReference type="PROSITE-ProRule" id="PRU00047"/>
    </source>
</evidence>
<comment type="caution">
    <text evidence="4">The sequence shown here is derived from an EMBL/GenBank/DDBJ whole genome shotgun (WGS) entry which is preliminary data.</text>
</comment>
<protein>
    <recommendedName>
        <fullName evidence="3">CCHC-type domain-containing protein</fullName>
    </recommendedName>
</protein>
<dbReference type="InterPro" id="IPR001878">
    <property type="entry name" value="Znf_CCHC"/>
</dbReference>
<proteinExistence type="predicted"/>
<feature type="domain" description="CCHC-type" evidence="3">
    <location>
        <begin position="44"/>
        <end position="58"/>
    </location>
</feature>
<dbReference type="PROSITE" id="PS50158">
    <property type="entry name" value="ZF_CCHC"/>
    <property type="match status" value="1"/>
</dbReference>
<dbReference type="EMBL" id="RQTK01002117">
    <property type="protein sequence ID" value="RUS68675.1"/>
    <property type="molecule type" value="Genomic_DNA"/>
</dbReference>
<keyword evidence="5" id="KW-1185">Reference proteome</keyword>
<sequence length="293" mass="30817">MVEELDGVTHARRIFVRKGGDKVRTNTFVLTFDSTSPRKRTAVCCRCGKGGHAGKDCKADPSCLNCHGPHAADSKECPKWKEEEAILRYKAQHGGTFAQARAAIVVELDPNIKRRTYAKATSVGTKIAQTAPPKGSGRVNSTVKAQGAKSHKVDSPVKKPTVTAESRSTVKPRASPAPQRAPLATFTALTDIEGMEVADAPPISPSSKTAPSQRSLPPSPSPSSSLATIFGDILPDSPVKPSLPPSNPPSPKPKKTSAPYPFTPEVTVERRGTGKKPAGLAGHPTGGLPGSKK</sequence>